<dbReference type="EMBL" id="CP137892">
    <property type="protein sequence ID" value="WPC03844.1"/>
    <property type="molecule type" value="Genomic_DNA"/>
</dbReference>
<evidence type="ECO:0000313" key="1">
    <source>
        <dbReference type="EMBL" id="WPC03844.1"/>
    </source>
</evidence>
<dbReference type="Proteomes" id="UP001305928">
    <property type="component" value="Chromosome"/>
</dbReference>
<sequence length="866" mass="95879">MPSRHLWLRLTCLLLVLALLGGYGYASWMQLLERHHIQRLDWRGPSLSQDGLHLAHLGLHQQGPAGELRMQAEHIRLGWQELGSAAPFWQQIEVSRLALDWRPAPQPPASAEPSLDLQRLANALPLVPHSLRVDQLTAELPCAKGRCTLRGEALQLGRSQTLLNLRLTLLDAGNRLAWRTQLRSAADALEARLVLAINGRPQLELRSSLQDDADGMLWRGELSAPTLGEAAALRDWLNDWTFTPDTQPPETPRNAALSASWQLQLTPGAPNLKHLRQASGRLEASGTLPEPWPIPGIGQLQGDFSLALRSRQGQWLAEQLTAELTLQQPFNDWQRALPQALRSDSLQLRIAASPDSGELPDTLAGRALPLTLDLRGKGPTPFELRGRLALTNAPPWALQLSGAQFETSSPNLYLGDWAAHQVAATLHFDAYLDRQRLSLDLGAESLLRAAKLSGPDLRLERLSADLSDLQLNAQLSDDALRDWRLEGTSTLTAQRLSHAALHPQGWRWEGRLNATEERLELDGQVAADVGLRLPFQLQYDDARGLHAHARLPELFLRAGNPLAKTLEAWPALLELNKGRLSATASLTQRPGHDSPLVRLELTGKGLAGLYDRTALSDLDAHAQVRLDHGELNVELTELRLAEADPGIPLGPLLLRGHYRAPITRMKQGTLQLRRAESGLLGGNVRLQPGQWNLSQDNLLLPLELRGLRLERLFTLYPAEGLAGSGVLDGQLPLRLGPSGIQISRGQLAARAPGGHLQFRSERMQALGRSNPAMQLVTQSLEDFRFTTLRSRVDYDPQGKLLLTMRLEGQNPAIEQGRPIHFNINLEEDLPTLLASLQLTDKVNEIIRRRVQQRMLERRAANAPKEP</sequence>
<keyword evidence="2" id="KW-1185">Reference proteome</keyword>
<protein>
    <submittedName>
        <fullName evidence="1">YdbH domain-containing protein</fullName>
    </submittedName>
</protein>
<dbReference type="RefSeq" id="WP_318642511.1">
    <property type="nucleotide sequence ID" value="NZ_CP137892.1"/>
</dbReference>
<reference evidence="1 2" key="1">
    <citation type="submission" date="2023-11" db="EMBL/GenBank/DDBJ databases">
        <title>Complete genome of Pseudomonas benzenivorans BA3361.</title>
        <authorList>
            <person name="Shin S.Y."/>
            <person name="Song J."/>
            <person name="Kang H."/>
        </authorList>
    </citation>
    <scope>NUCLEOTIDE SEQUENCE [LARGE SCALE GENOMIC DNA]</scope>
    <source>
        <strain evidence="1 2">HNIBRBA3361</strain>
    </source>
</reference>
<proteinExistence type="predicted"/>
<accession>A0ABZ0PSG6</accession>
<dbReference type="InterPro" id="IPR021730">
    <property type="entry name" value="YdbH"/>
</dbReference>
<gene>
    <name evidence="1" type="ORF">SBP02_13765</name>
</gene>
<dbReference type="Pfam" id="PF11739">
    <property type="entry name" value="YdbH-like"/>
    <property type="match status" value="1"/>
</dbReference>
<evidence type="ECO:0000313" key="2">
    <source>
        <dbReference type="Proteomes" id="UP001305928"/>
    </source>
</evidence>
<organism evidence="1 2">
    <name type="scientific">Pseudomonas benzenivorans</name>
    <dbReference type="NCBI Taxonomy" id="556533"/>
    <lineage>
        <taxon>Bacteria</taxon>
        <taxon>Pseudomonadati</taxon>
        <taxon>Pseudomonadota</taxon>
        <taxon>Gammaproteobacteria</taxon>
        <taxon>Pseudomonadales</taxon>
        <taxon>Pseudomonadaceae</taxon>
        <taxon>Pseudomonas</taxon>
    </lineage>
</organism>
<name>A0ABZ0PSG6_9PSED</name>